<feature type="region of interest" description="Disordered" evidence="3">
    <location>
        <begin position="85"/>
        <end position="106"/>
    </location>
</feature>
<protein>
    <submittedName>
        <fullName evidence="5">Hsp20/alpha crystallin family protein</fullName>
    </submittedName>
</protein>
<comment type="similarity">
    <text evidence="1 2">Belongs to the small heat shock protein (HSP20) family.</text>
</comment>
<proteinExistence type="inferred from homology"/>
<feature type="domain" description="SHSP" evidence="4">
    <location>
        <begin position="39"/>
        <end position="150"/>
    </location>
</feature>
<comment type="caution">
    <text evidence="5">The sequence shown here is derived from an EMBL/GenBank/DDBJ whole genome shotgun (WGS) entry which is preliminary data.</text>
</comment>
<accession>A0ABV7PW36</accession>
<evidence type="ECO:0000256" key="2">
    <source>
        <dbReference type="RuleBase" id="RU003616"/>
    </source>
</evidence>
<dbReference type="Gene3D" id="2.60.40.790">
    <property type="match status" value="1"/>
</dbReference>
<evidence type="ECO:0000256" key="1">
    <source>
        <dbReference type="PROSITE-ProRule" id="PRU00285"/>
    </source>
</evidence>
<sequence length="150" mass="16847">MTRLPMRRGAIERSDPMSVLDDFAGYMNRMMGPYMPSIDVGDQAWTPLVDMSENDTEYHIDIEAPGVNREDLTIAVEGQDFSVSGKYRSEDHHEGNDLRRSSRRSGQFEYTVRLPHAVDSDKATAELKDGVLCVAIPKMESPGQKKIAIK</sequence>
<dbReference type="PANTHER" id="PTHR11527">
    <property type="entry name" value="HEAT-SHOCK PROTEIN 20 FAMILY MEMBER"/>
    <property type="match status" value="1"/>
</dbReference>
<gene>
    <name evidence="5" type="ORF">ACFO8M_07225</name>
</gene>
<keyword evidence="6" id="KW-1185">Reference proteome</keyword>
<evidence type="ECO:0000313" key="5">
    <source>
        <dbReference type="EMBL" id="MFC3492271.1"/>
    </source>
</evidence>
<reference evidence="6" key="1">
    <citation type="journal article" date="2019" name="Int. J. Syst. Evol. Microbiol.">
        <title>The Global Catalogue of Microorganisms (GCM) 10K type strain sequencing project: providing services to taxonomists for standard genome sequencing and annotation.</title>
        <authorList>
            <consortium name="The Broad Institute Genomics Platform"/>
            <consortium name="The Broad Institute Genome Sequencing Center for Infectious Disease"/>
            <person name="Wu L."/>
            <person name="Ma J."/>
        </authorList>
    </citation>
    <scope>NUCLEOTIDE SEQUENCE [LARGE SCALE GENOMIC DNA]</scope>
    <source>
        <strain evidence="6">CGMCC 4.7396</strain>
    </source>
</reference>
<dbReference type="InterPro" id="IPR031107">
    <property type="entry name" value="Small_HSP"/>
</dbReference>
<feature type="compositionally biased region" description="Basic and acidic residues" evidence="3">
    <location>
        <begin position="87"/>
        <end position="100"/>
    </location>
</feature>
<dbReference type="EMBL" id="JBHRWO010000007">
    <property type="protein sequence ID" value="MFC3492271.1"/>
    <property type="molecule type" value="Genomic_DNA"/>
</dbReference>
<dbReference type="SUPFAM" id="SSF49764">
    <property type="entry name" value="HSP20-like chaperones"/>
    <property type="match status" value="1"/>
</dbReference>
<dbReference type="CDD" id="cd06464">
    <property type="entry name" value="ACD_sHsps-like"/>
    <property type="match status" value="1"/>
</dbReference>
<dbReference type="Proteomes" id="UP001595712">
    <property type="component" value="Unassembled WGS sequence"/>
</dbReference>
<evidence type="ECO:0000256" key="3">
    <source>
        <dbReference type="SAM" id="MobiDB-lite"/>
    </source>
</evidence>
<name>A0ABV7PW36_9ACTN</name>
<dbReference type="PROSITE" id="PS01031">
    <property type="entry name" value="SHSP"/>
    <property type="match status" value="1"/>
</dbReference>
<evidence type="ECO:0000259" key="4">
    <source>
        <dbReference type="PROSITE" id="PS01031"/>
    </source>
</evidence>
<dbReference type="InterPro" id="IPR002068">
    <property type="entry name" value="A-crystallin/Hsp20_dom"/>
</dbReference>
<dbReference type="Pfam" id="PF00011">
    <property type="entry name" value="HSP20"/>
    <property type="match status" value="1"/>
</dbReference>
<dbReference type="RefSeq" id="WP_387972589.1">
    <property type="nucleotide sequence ID" value="NZ_JBHRWO010000007.1"/>
</dbReference>
<evidence type="ECO:0000313" key="6">
    <source>
        <dbReference type="Proteomes" id="UP001595712"/>
    </source>
</evidence>
<dbReference type="InterPro" id="IPR008978">
    <property type="entry name" value="HSP20-like_chaperone"/>
</dbReference>
<organism evidence="5 6">
    <name type="scientific">Glycomyces rhizosphaerae</name>
    <dbReference type="NCBI Taxonomy" id="2054422"/>
    <lineage>
        <taxon>Bacteria</taxon>
        <taxon>Bacillati</taxon>
        <taxon>Actinomycetota</taxon>
        <taxon>Actinomycetes</taxon>
        <taxon>Glycomycetales</taxon>
        <taxon>Glycomycetaceae</taxon>
        <taxon>Glycomyces</taxon>
    </lineage>
</organism>